<feature type="compositionally biased region" description="Basic and acidic residues" evidence="1">
    <location>
        <begin position="19"/>
        <end position="44"/>
    </location>
</feature>
<feature type="region of interest" description="Disordered" evidence="1">
    <location>
        <begin position="100"/>
        <end position="141"/>
    </location>
</feature>
<proteinExistence type="predicted"/>
<dbReference type="EMBL" id="BKCJ010459728">
    <property type="protein sequence ID" value="GFA63772.1"/>
    <property type="molecule type" value="Genomic_DNA"/>
</dbReference>
<sequence>MWKSIGTSHEVSVSSEGVEELKGKVKIKGEKKEALLTPRQKPESDSLPPANAQNTKTYYKHHDSSIKKVQVLKNNSSETNLQGRLLESFQEDGKYEHVVQDTRSQYGKDDKDKQGKDVKILERKDKVERQRQRLRIKDHTA</sequence>
<feature type="region of interest" description="Disordered" evidence="1">
    <location>
        <begin position="1"/>
        <end position="62"/>
    </location>
</feature>
<name>A0A699JZP4_TANCI</name>
<dbReference type="AlphaFoldDB" id="A0A699JZP4"/>
<accession>A0A699JZP4</accession>
<comment type="caution">
    <text evidence="2">The sequence shown here is derived from an EMBL/GenBank/DDBJ whole genome shotgun (WGS) entry which is preliminary data.</text>
</comment>
<gene>
    <name evidence="2" type="ORF">Tci_635744</name>
</gene>
<organism evidence="2">
    <name type="scientific">Tanacetum cinerariifolium</name>
    <name type="common">Dalmatian daisy</name>
    <name type="synonym">Chrysanthemum cinerariifolium</name>
    <dbReference type="NCBI Taxonomy" id="118510"/>
    <lineage>
        <taxon>Eukaryota</taxon>
        <taxon>Viridiplantae</taxon>
        <taxon>Streptophyta</taxon>
        <taxon>Embryophyta</taxon>
        <taxon>Tracheophyta</taxon>
        <taxon>Spermatophyta</taxon>
        <taxon>Magnoliopsida</taxon>
        <taxon>eudicotyledons</taxon>
        <taxon>Gunneridae</taxon>
        <taxon>Pentapetalae</taxon>
        <taxon>asterids</taxon>
        <taxon>campanulids</taxon>
        <taxon>Asterales</taxon>
        <taxon>Asteraceae</taxon>
        <taxon>Asteroideae</taxon>
        <taxon>Anthemideae</taxon>
        <taxon>Anthemidinae</taxon>
        <taxon>Tanacetum</taxon>
    </lineage>
</organism>
<protein>
    <submittedName>
        <fullName evidence="2">Uncharacterized protein</fullName>
    </submittedName>
</protein>
<evidence type="ECO:0000256" key="1">
    <source>
        <dbReference type="SAM" id="MobiDB-lite"/>
    </source>
</evidence>
<evidence type="ECO:0000313" key="2">
    <source>
        <dbReference type="EMBL" id="GFA63772.1"/>
    </source>
</evidence>
<reference evidence="2" key="1">
    <citation type="journal article" date="2019" name="Sci. Rep.">
        <title>Draft genome of Tanacetum cinerariifolium, the natural source of mosquito coil.</title>
        <authorList>
            <person name="Yamashiro T."/>
            <person name="Shiraishi A."/>
            <person name="Satake H."/>
            <person name="Nakayama K."/>
        </authorList>
    </citation>
    <scope>NUCLEOTIDE SEQUENCE</scope>
</reference>